<dbReference type="VEuPathDB" id="FungiDB:HMPREF1544_07832"/>
<evidence type="ECO:0000313" key="2">
    <source>
        <dbReference type="Proteomes" id="UP000014254"/>
    </source>
</evidence>
<sequence>MNHLRLRNTELDDLAKFWSEVFESLFANNRYNITCKWGESQANHSEYKIDIRVIAIKGASEVDLIDVEAARYLSNKKTNNGQYKNWISGTFSLLSKHLTL</sequence>
<dbReference type="OrthoDB" id="2259475at2759"/>
<accession>S2JAE3</accession>
<dbReference type="Proteomes" id="UP000014254">
    <property type="component" value="Unassembled WGS sequence"/>
</dbReference>
<dbReference type="EMBL" id="KE124013">
    <property type="protein sequence ID" value="EPB85372.1"/>
    <property type="molecule type" value="Genomic_DNA"/>
</dbReference>
<name>S2JAE3_MUCC1</name>
<gene>
    <name evidence="1" type="ORF">HMPREF1544_07832</name>
</gene>
<keyword evidence="2" id="KW-1185">Reference proteome</keyword>
<proteinExistence type="predicted"/>
<reference evidence="2" key="1">
    <citation type="submission" date="2013-05" db="EMBL/GenBank/DDBJ databases">
        <title>The Genome sequence of Mucor circinelloides f. circinelloides 1006PhL.</title>
        <authorList>
            <consortium name="The Broad Institute Genomics Platform"/>
            <person name="Cuomo C."/>
            <person name="Earl A."/>
            <person name="Findley K."/>
            <person name="Lee S.C."/>
            <person name="Walker B."/>
            <person name="Young S."/>
            <person name="Zeng Q."/>
            <person name="Gargeya S."/>
            <person name="Fitzgerald M."/>
            <person name="Haas B."/>
            <person name="Abouelleil A."/>
            <person name="Allen A.W."/>
            <person name="Alvarado L."/>
            <person name="Arachchi H.M."/>
            <person name="Berlin A.M."/>
            <person name="Chapman S.B."/>
            <person name="Gainer-Dewar J."/>
            <person name="Goldberg J."/>
            <person name="Griggs A."/>
            <person name="Gujja S."/>
            <person name="Hansen M."/>
            <person name="Howarth C."/>
            <person name="Imamovic A."/>
            <person name="Ireland A."/>
            <person name="Larimer J."/>
            <person name="McCowan C."/>
            <person name="Murphy C."/>
            <person name="Pearson M."/>
            <person name="Poon T.W."/>
            <person name="Priest M."/>
            <person name="Roberts A."/>
            <person name="Saif S."/>
            <person name="Shea T."/>
            <person name="Sisk P."/>
            <person name="Sykes S."/>
            <person name="Wortman J."/>
            <person name="Nusbaum C."/>
            <person name="Birren B."/>
        </authorList>
    </citation>
    <scope>NUCLEOTIDE SEQUENCE [LARGE SCALE GENOMIC DNA]</scope>
    <source>
        <strain evidence="2">1006PhL</strain>
    </source>
</reference>
<dbReference type="InParanoid" id="S2JAE3"/>
<protein>
    <submittedName>
        <fullName evidence="1">Uncharacterized protein</fullName>
    </submittedName>
</protein>
<dbReference type="AlphaFoldDB" id="S2JAE3"/>
<dbReference type="STRING" id="1220926.S2JAE3"/>
<organism evidence="1 2">
    <name type="scientific">Mucor circinelloides f. circinelloides (strain 1006PhL)</name>
    <name type="common">Mucormycosis agent</name>
    <name type="synonym">Calyptromyces circinelloides</name>
    <dbReference type="NCBI Taxonomy" id="1220926"/>
    <lineage>
        <taxon>Eukaryota</taxon>
        <taxon>Fungi</taxon>
        <taxon>Fungi incertae sedis</taxon>
        <taxon>Mucoromycota</taxon>
        <taxon>Mucoromycotina</taxon>
        <taxon>Mucoromycetes</taxon>
        <taxon>Mucorales</taxon>
        <taxon>Mucorineae</taxon>
        <taxon>Mucoraceae</taxon>
        <taxon>Mucor</taxon>
    </lineage>
</organism>
<evidence type="ECO:0000313" key="1">
    <source>
        <dbReference type="EMBL" id="EPB85372.1"/>
    </source>
</evidence>